<evidence type="ECO:0000313" key="3">
    <source>
        <dbReference type="Proteomes" id="UP000193642"/>
    </source>
</evidence>
<feature type="compositionally biased region" description="Basic and acidic residues" evidence="1">
    <location>
        <begin position="63"/>
        <end position="72"/>
    </location>
</feature>
<reference evidence="2 3" key="1">
    <citation type="submission" date="2016-07" db="EMBL/GenBank/DDBJ databases">
        <title>Pervasive Adenine N6-methylation of Active Genes in Fungi.</title>
        <authorList>
            <consortium name="DOE Joint Genome Institute"/>
            <person name="Mondo S.J."/>
            <person name="Dannebaum R.O."/>
            <person name="Kuo R.C."/>
            <person name="Labutti K."/>
            <person name="Haridas S."/>
            <person name="Kuo A."/>
            <person name="Salamov A."/>
            <person name="Ahrendt S.R."/>
            <person name="Lipzen A."/>
            <person name="Sullivan W."/>
            <person name="Andreopoulos W.B."/>
            <person name="Clum A."/>
            <person name="Lindquist E."/>
            <person name="Daum C."/>
            <person name="Ramamoorthy G.K."/>
            <person name="Gryganskyi A."/>
            <person name="Culley D."/>
            <person name="Magnuson J.K."/>
            <person name="James T.Y."/>
            <person name="O'Malley M.A."/>
            <person name="Stajich J.E."/>
            <person name="Spatafora J.W."/>
            <person name="Visel A."/>
            <person name="Grigoriev I.V."/>
        </authorList>
    </citation>
    <scope>NUCLEOTIDE SEQUENCE [LARGE SCALE GENOMIC DNA]</scope>
    <source>
        <strain evidence="2 3">JEL800</strain>
    </source>
</reference>
<dbReference type="Proteomes" id="UP000193642">
    <property type="component" value="Unassembled WGS sequence"/>
</dbReference>
<sequence>MPSFTPNSLTHSLTQPLQPQNPFVQPKAKPANTEQDRDARLAAVEARLNAQEKRGVQKGGGKLAEKLEESKRTQGQSDTAPVVRNDDVAEMWKN</sequence>
<organism evidence="2 3">
    <name type="scientific">Rhizoclosmatium globosum</name>
    <dbReference type="NCBI Taxonomy" id="329046"/>
    <lineage>
        <taxon>Eukaryota</taxon>
        <taxon>Fungi</taxon>
        <taxon>Fungi incertae sedis</taxon>
        <taxon>Chytridiomycota</taxon>
        <taxon>Chytridiomycota incertae sedis</taxon>
        <taxon>Chytridiomycetes</taxon>
        <taxon>Chytridiales</taxon>
        <taxon>Chytriomycetaceae</taxon>
        <taxon>Rhizoclosmatium</taxon>
    </lineage>
</organism>
<feature type="compositionally biased region" description="Basic and acidic residues" evidence="1">
    <location>
        <begin position="84"/>
        <end position="94"/>
    </location>
</feature>
<dbReference type="OrthoDB" id="2154252at2759"/>
<accession>A0A1Y2B646</accession>
<feature type="region of interest" description="Disordered" evidence="1">
    <location>
        <begin position="1"/>
        <end position="37"/>
    </location>
</feature>
<feature type="region of interest" description="Disordered" evidence="1">
    <location>
        <begin position="50"/>
        <end position="94"/>
    </location>
</feature>
<name>A0A1Y2B646_9FUNG</name>
<comment type="caution">
    <text evidence="2">The sequence shown here is derived from an EMBL/GenBank/DDBJ whole genome shotgun (WGS) entry which is preliminary data.</text>
</comment>
<protein>
    <submittedName>
        <fullName evidence="2">Uncharacterized protein</fullName>
    </submittedName>
</protein>
<evidence type="ECO:0000256" key="1">
    <source>
        <dbReference type="SAM" id="MobiDB-lite"/>
    </source>
</evidence>
<dbReference type="EMBL" id="MCGO01000083">
    <property type="protein sequence ID" value="ORY30319.1"/>
    <property type="molecule type" value="Genomic_DNA"/>
</dbReference>
<gene>
    <name evidence="2" type="ORF">BCR33DRAFT_724360</name>
</gene>
<feature type="compositionally biased region" description="Polar residues" evidence="1">
    <location>
        <begin position="1"/>
        <end position="23"/>
    </location>
</feature>
<keyword evidence="3" id="KW-1185">Reference proteome</keyword>
<dbReference type="AlphaFoldDB" id="A0A1Y2B646"/>
<proteinExistence type="predicted"/>
<evidence type="ECO:0000313" key="2">
    <source>
        <dbReference type="EMBL" id="ORY30319.1"/>
    </source>
</evidence>